<feature type="transmembrane region" description="Helical" evidence="10">
    <location>
        <begin position="110"/>
        <end position="132"/>
    </location>
</feature>
<keyword evidence="1 10" id="KW-1003">Cell membrane</keyword>
<dbReference type="GO" id="GO:0043772">
    <property type="term" value="F:acyl-phosphate glycerol-3-phosphate acyltransferase activity"/>
    <property type="evidence" value="ECO:0007669"/>
    <property type="project" value="UniProtKB-UniRule"/>
</dbReference>
<dbReference type="SMART" id="SM01207">
    <property type="entry name" value="G3P_acyltransf"/>
    <property type="match status" value="1"/>
</dbReference>
<comment type="catalytic activity">
    <reaction evidence="10">
        <text>an acyl phosphate + sn-glycerol 3-phosphate = a 1-acyl-sn-glycero-3-phosphate + phosphate</text>
        <dbReference type="Rhea" id="RHEA:34075"/>
        <dbReference type="ChEBI" id="CHEBI:43474"/>
        <dbReference type="ChEBI" id="CHEBI:57597"/>
        <dbReference type="ChEBI" id="CHEBI:57970"/>
        <dbReference type="ChEBI" id="CHEBI:59918"/>
        <dbReference type="EC" id="2.3.1.275"/>
    </reaction>
</comment>
<dbReference type="PANTHER" id="PTHR30309:SF0">
    <property type="entry name" value="GLYCEROL-3-PHOSPHATE ACYLTRANSFERASE-RELATED"/>
    <property type="match status" value="1"/>
</dbReference>
<keyword evidence="6 10" id="KW-0443">Lipid metabolism</keyword>
<evidence type="ECO:0000256" key="4">
    <source>
        <dbReference type="ARBA" id="ARBA00022692"/>
    </source>
</evidence>
<comment type="pathway">
    <text evidence="10">Lipid metabolism; phospholipid metabolism.</text>
</comment>
<feature type="transmembrane region" description="Helical" evidence="10">
    <location>
        <begin position="6"/>
        <end position="25"/>
    </location>
</feature>
<dbReference type="Pfam" id="PF02660">
    <property type="entry name" value="G3P_acyltransf"/>
    <property type="match status" value="1"/>
</dbReference>
<dbReference type="EMBL" id="DVJI01000013">
    <property type="protein sequence ID" value="HIS71205.1"/>
    <property type="molecule type" value="Genomic_DNA"/>
</dbReference>
<evidence type="ECO:0000256" key="8">
    <source>
        <dbReference type="ARBA" id="ARBA00023209"/>
    </source>
</evidence>
<dbReference type="NCBIfam" id="TIGR00023">
    <property type="entry name" value="glycerol-3-phosphate 1-O-acyltransferase PlsY"/>
    <property type="match status" value="1"/>
</dbReference>
<accession>A0A9D1FGY8</accession>
<evidence type="ECO:0000256" key="5">
    <source>
        <dbReference type="ARBA" id="ARBA00022989"/>
    </source>
</evidence>
<dbReference type="EC" id="2.3.1.275" evidence="10"/>
<reference evidence="11" key="1">
    <citation type="submission" date="2020-10" db="EMBL/GenBank/DDBJ databases">
        <authorList>
            <person name="Gilroy R."/>
        </authorList>
    </citation>
    <scope>NUCLEOTIDE SEQUENCE</scope>
    <source>
        <strain evidence="11">ChiGjej3B3-5194</strain>
    </source>
</reference>
<evidence type="ECO:0000256" key="6">
    <source>
        <dbReference type="ARBA" id="ARBA00023098"/>
    </source>
</evidence>
<evidence type="ECO:0000256" key="2">
    <source>
        <dbReference type="ARBA" id="ARBA00022516"/>
    </source>
</evidence>
<comment type="caution">
    <text evidence="11">The sequence shown here is derived from an EMBL/GenBank/DDBJ whole genome shotgun (WGS) entry which is preliminary data.</text>
</comment>
<comment type="subunit">
    <text evidence="10">Probably interacts with PlsX.</text>
</comment>
<dbReference type="GO" id="GO:0008654">
    <property type="term" value="P:phospholipid biosynthetic process"/>
    <property type="evidence" value="ECO:0007669"/>
    <property type="project" value="UniProtKB-UniRule"/>
</dbReference>
<dbReference type="HAMAP" id="MF_01043">
    <property type="entry name" value="PlsY"/>
    <property type="match status" value="1"/>
</dbReference>
<keyword evidence="5 10" id="KW-1133">Transmembrane helix</keyword>
<keyword evidence="8 10" id="KW-0594">Phospholipid biosynthesis</keyword>
<dbReference type="AlphaFoldDB" id="A0A9D1FGY8"/>
<dbReference type="Proteomes" id="UP000886742">
    <property type="component" value="Unassembled WGS sequence"/>
</dbReference>
<comment type="similarity">
    <text evidence="10">Belongs to the PlsY family.</text>
</comment>
<evidence type="ECO:0000313" key="12">
    <source>
        <dbReference type="Proteomes" id="UP000886742"/>
    </source>
</evidence>
<protein>
    <recommendedName>
        <fullName evidence="10">Glycerol-3-phosphate acyltransferase</fullName>
    </recommendedName>
    <alternativeName>
        <fullName evidence="10">Acyl-PO4 G3P acyltransferase</fullName>
    </alternativeName>
    <alternativeName>
        <fullName evidence="10">Acyl-phosphate--glycerol-3-phosphate acyltransferase</fullName>
    </alternativeName>
    <alternativeName>
        <fullName evidence="10">G3P acyltransferase</fullName>
        <shortName evidence="10">GPAT</shortName>
        <ecNumber evidence="10">2.3.1.275</ecNumber>
    </alternativeName>
    <alternativeName>
        <fullName evidence="10">Lysophosphatidic acid synthase</fullName>
        <shortName evidence="10">LPA synthase</shortName>
    </alternativeName>
</protein>
<name>A0A9D1FGY8_9PROT</name>
<organism evidence="11 12">
    <name type="scientific">Candidatus Enterousia intestinigallinarum</name>
    <dbReference type="NCBI Taxonomy" id="2840790"/>
    <lineage>
        <taxon>Bacteria</taxon>
        <taxon>Pseudomonadati</taxon>
        <taxon>Pseudomonadota</taxon>
        <taxon>Alphaproteobacteria</taxon>
        <taxon>Candidatus Enterousia</taxon>
    </lineage>
</organism>
<reference evidence="11" key="2">
    <citation type="journal article" date="2021" name="PeerJ">
        <title>Extensive microbial diversity within the chicken gut microbiome revealed by metagenomics and culture.</title>
        <authorList>
            <person name="Gilroy R."/>
            <person name="Ravi A."/>
            <person name="Getino M."/>
            <person name="Pursley I."/>
            <person name="Horton D.L."/>
            <person name="Alikhan N.F."/>
            <person name="Baker D."/>
            <person name="Gharbi K."/>
            <person name="Hall N."/>
            <person name="Watson M."/>
            <person name="Adriaenssens E.M."/>
            <person name="Foster-Nyarko E."/>
            <person name="Jarju S."/>
            <person name="Secka A."/>
            <person name="Antonio M."/>
            <person name="Oren A."/>
            <person name="Chaudhuri R.R."/>
            <person name="La Ragione R."/>
            <person name="Hildebrand F."/>
            <person name="Pallen M.J."/>
        </authorList>
    </citation>
    <scope>NUCLEOTIDE SEQUENCE</scope>
    <source>
        <strain evidence="11">ChiGjej3B3-5194</strain>
    </source>
</reference>
<gene>
    <name evidence="10 11" type="primary">plsY</name>
    <name evidence="11" type="ORF">IAD02_04455</name>
</gene>
<evidence type="ECO:0000256" key="3">
    <source>
        <dbReference type="ARBA" id="ARBA00022679"/>
    </source>
</evidence>
<evidence type="ECO:0000256" key="9">
    <source>
        <dbReference type="ARBA" id="ARBA00023264"/>
    </source>
</evidence>
<feature type="transmembrane region" description="Helical" evidence="10">
    <location>
        <begin position="81"/>
        <end position="98"/>
    </location>
</feature>
<dbReference type="GO" id="GO:0005886">
    <property type="term" value="C:plasma membrane"/>
    <property type="evidence" value="ECO:0007669"/>
    <property type="project" value="UniProtKB-SubCell"/>
</dbReference>
<evidence type="ECO:0000256" key="1">
    <source>
        <dbReference type="ARBA" id="ARBA00022475"/>
    </source>
</evidence>
<feature type="transmembrane region" description="Helical" evidence="10">
    <location>
        <begin position="144"/>
        <end position="174"/>
    </location>
</feature>
<comment type="subcellular location">
    <subcellularLocation>
        <location evidence="10">Cell membrane</location>
        <topology evidence="10">Multi-pass membrane protein</topology>
    </subcellularLocation>
</comment>
<dbReference type="InterPro" id="IPR003811">
    <property type="entry name" value="G3P_acylTferase_PlsY"/>
</dbReference>
<comment type="function">
    <text evidence="10">Catalyzes the transfer of an acyl group from acyl-phosphate (acyl-PO(4)) to glycerol-3-phosphate (G3P) to form lysophosphatidic acid (LPA). This enzyme utilizes acyl-phosphate as fatty acyl donor, but not acyl-CoA or acyl-ACP.</text>
</comment>
<dbReference type="PANTHER" id="PTHR30309">
    <property type="entry name" value="INNER MEMBRANE PROTEIN YGIH"/>
    <property type="match status" value="1"/>
</dbReference>
<proteinExistence type="inferred from homology"/>
<evidence type="ECO:0000256" key="10">
    <source>
        <dbReference type="HAMAP-Rule" id="MF_01043"/>
    </source>
</evidence>
<keyword evidence="11" id="KW-0012">Acyltransferase</keyword>
<evidence type="ECO:0000313" key="11">
    <source>
        <dbReference type="EMBL" id="HIS71205.1"/>
    </source>
</evidence>
<keyword evidence="7 10" id="KW-0472">Membrane</keyword>
<keyword evidence="9 10" id="KW-1208">Phospholipid metabolism</keyword>
<evidence type="ECO:0000256" key="7">
    <source>
        <dbReference type="ARBA" id="ARBA00023136"/>
    </source>
</evidence>
<keyword evidence="2 10" id="KW-0444">Lipid biosynthesis</keyword>
<keyword evidence="4 10" id="KW-0812">Transmembrane</keyword>
<sequence>MIWLYIIGIVVSYLLGSIPMGLILTRLMGKGDLRKVGSGNIGATNVMRVGGLRAAAATWILDMAKAIAAVFIGKYIGGEVFGAWCGFAAIVGHCYPVWLRFRGGKGISSLFGVLLATSPLAFITCGIEWLIVALSSGYSSLGAVVAFCLMPVLGFVIGVQMGWPFLAIALLCLWRHRANIGRLLSGTESKIEWKWKK</sequence>
<keyword evidence="3 10" id="KW-0808">Transferase</keyword>